<evidence type="ECO:0000256" key="1">
    <source>
        <dbReference type="SAM" id="SignalP"/>
    </source>
</evidence>
<gene>
    <name evidence="2" type="ORF">GCK72_016117</name>
</gene>
<organism evidence="2 3">
    <name type="scientific">Caenorhabditis remanei</name>
    <name type="common">Caenorhabditis vulgaris</name>
    <dbReference type="NCBI Taxonomy" id="31234"/>
    <lineage>
        <taxon>Eukaryota</taxon>
        <taxon>Metazoa</taxon>
        <taxon>Ecdysozoa</taxon>
        <taxon>Nematoda</taxon>
        <taxon>Chromadorea</taxon>
        <taxon>Rhabditida</taxon>
        <taxon>Rhabditina</taxon>
        <taxon>Rhabditomorpha</taxon>
        <taxon>Rhabditoidea</taxon>
        <taxon>Rhabditidae</taxon>
        <taxon>Peloderinae</taxon>
        <taxon>Caenorhabditis</taxon>
    </lineage>
</organism>
<evidence type="ECO:0000313" key="3">
    <source>
        <dbReference type="Proteomes" id="UP000483820"/>
    </source>
</evidence>
<dbReference type="EMBL" id="WUAV01000004">
    <property type="protein sequence ID" value="KAF1759650.1"/>
    <property type="molecule type" value="Genomic_DNA"/>
</dbReference>
<reference evidence="2 3" key="1">
    <citation type="submission" date="2019-12" db="EMBL/GenBank/DDBJ databases">
        <title>Chromosome-level assembly of the Caenorhabditis remanei genome.</title>
        <authorList>
            <person name="Teterina A.A."/>
            <person name="Willis J.H."/>
            <person name="Phillips P.C."/>
        </authorList>
    </citation>
    <scope>NUCLEOTIDE SEQUENCE [LARGE SCALE GENOMIC DNA]</scope>
    <source>
        <strain evidence="2 3">PX506</strain>
        <tissue evidence="2">Whole organism</tissue>
    </source>
</reference>
<accession>A0A6A5GVW7</accession>
<evidence type="ECO:0000313" key="2">
    <source>
        <dbReference type="EMBL" id="KAF1759650.1"/>
    </source>
</evidence>
<sequence>MTSLFVFSTVIFLIFHSTFAHVHSHIDCRCPRFTESYSIEGSFSIDLYATLGPVDHIDYSNQCTNVRVTCTSFSPQWDSDGWAVYNGTMTSLLSGTSRIWCGDGAEWNVEMKKGGGETQIWTDVSVYCQSYRAR</sequence>
<keyword evidence="1" id="KW-0732">Signal</keyword>
<comment type="caution">
    <text evidence="2">The sequence shown here is derived from an EMBL/GenBank/DDBJ whole genome shotgun (WGS) entry which is preliminary data.</text>
</comment>
<protein>
    <recommendedName>
        <fullName evidence="4">C6 domain-containing protein</fullName>
    </recommendedName>
</protein>
<dbReference type="Proteomes" id="UP000483820">
    <property type="component" value="Chromosome IV"/>
</dbReference>
<feature type="chain" id="PRO_5025648853" description="C6 domain-containing protein" evidence="1">
    <location>
        <begin position="21"/>
        <end position="134"/>
    </location>
</feature>
<evidence type="ECO:0008006" key="4">
    <source>
        <dbReference type="Google" id="ProtNLM"/>
    </source>
</evidence>
<dbReference type="AlphaFoldDB" id="A0A6A5GVW7"/>
<proteinExistence type="predicted"/>
<dbReference type="CTD" id="78776256"/>
<dbReference type="RefSeq" id="XP_053586104.1">
    <property type="nucleotide sequence ID" value="XM_053731332.1"/>
</dbReference>
<name>A0A6A5GVW7_CAERE</name>
<feature type="signal peptide" evidence="1">
    <location>
        <begin position="1"/>
        <end position="20"/>
    </location>
</feature>
<dbReference type="KEGG" id="crq:GCK72_016117"/>
<dbReference type="GeneID" id="78776256"/>